<dbReference type="AlphaFoldDB" id="A3U633"/>
<dbReference type="RefSeq" id="WP_013186377.1">
    <property type="nucleotide sequence ID" value="NC_014230.1"/>
</dbReference>
<keyword evidence="7" id="KW-1003">Cell membrane</keyword>
<dbReference type="GeneID" id="89452405"/>
<sequence length="184" mass="20365">MAASRAAQRYAKAILDLAIDQNNAKETNENMKLVSNTIAASDDLQLMLTSPVVKSADKKAVLRQVFKDGNAITIGLFDILIENKRVDILQDVAKKYTFLFDQMNKTEVATVTTAVPLTKELEAKVLAKVKELTGNDVSLENKIDENIIGGFILRVGDLQYNASIANKLNTLKREFTNNTYVSKL</sequence>
<dbReference type="InterPro" id="IPR020781">
    <property type="entry name" value="ATPase_OSCP/d_CS"/>
</dbReference>
<comment type="subcellular location">
    <subcellularLocation>
        <location evidence="7">Cell inner membrane</location>
        <topology evidence="7">Peripheral membrane protein</topology>
    </subcellularLocation>
    <subcellularLocation>
        <location evidence="1">Membrane</location>
    </subcellularLocation>
</comment>
<evidence type="ECO:0000256" key="1">
    <source>
        <dbReference type="ARBA" id="ARBA00004370"/>
    </source>
</evidence>
<keyword evidence="7" id="KW-0139">CF(1)</keyword>
<dbReference type="NCBIfam" id="TIGR01145">
    <property type="entry name" value="ATP_synt_delta"/>
    <property type="match status" value="1"/>
</dbReference>
<dbReference type="Proteomes" id="UP000002297">
    <property type="component" value="Chromosome"/>
</dbReference>
<dbReference type="SUPFAM" id="SSF47928">
    <property type="entry name" value="N-terminal domain of the delta subunit of the F1F0-ATP synthase"/>
    <property type="match status" value="1"/>
</dbReference>
<dbReference type="OrthoDB" id="9802471at2"/>
<keyword evidence="2 7" id="KW-0813">Transport</keyword>
<keyword evidence="9" id="KW-1185">Reference proteome</keyword>
<dbReference type="PROSITE" id="PS00389">
    <property type="entry name" value="ATPASE_DELTA"/>
    <property type="match status" value="1"/>
</dbReference>
<dbReference type="KEGG" id="cat:CA2559_03055"/>
<organism evidence="8 9">
    <name type="scientific">Croceibacter atlanticus (strain ATCC BAA-628 / JCM 21780 / CIP 108009 / IAM 15332 / KCTC 12090 / HTCC2559)</name>
    <dbReference type="NCBI Taxonomy" id="216432"/>
    <lineage>
        <taxon>Bacteria</taxon>
        <taxon>Pseudomonadati</taxon>
        <taxon>Bacteroidota</taxon>
        <taxon>Flavobacteriia</taxon>
        <taxon>Flavobacteriales</taxon>
        <taxon>Flavobacteriaceae</taxon>
        <taxon>Croceibacter</taxon>
    </lineage>
</organism>
<comment type="function">
    <text evidence="7">This protein is part of the stalk that links CF(0) to CF(1). It either transmits conformational changes from CF(0) to CF(1) or is implicated in proton conduction.</text>
</comment>
<dbReference type="Pfam" id="PF00213">
    <property type="entry name" value="OSCP"/>
    <property type="match status" value="1"/>
</dbReference>
<gene>
    <name evidence="7" type="primary">atpH</name>
    <name evidence="8" type="ordered locus">CA2559_03055</name>
</gene>
<proteinExistence type="inferred from homology"/>
<comment type="function">
    <text evidence="7">F(1)F(0) ATP synthase produces ATP from ADP in the presence of a proton or sodium gradient. F-type ATPases consist of two structural domains, F(1) containing the extramembraneous catalytic core and F(0) containing the membrane proton channel, linked together by a central stalk and a peripheral stalk. During catalysis, ATP synthesis in the catalytic domain of F(1) is coupled via a rotary mechanism of the central stalk subunits to proton translocation.</text>
</comment>
<dbReference type="InterPro" id="IPR026015">
    <property type="entry name" value="ATP_synth_OSCP/delta_N_sf"/>
</dbReference>
<evidence type="ECO:0000313" key="8">
    <source>
        <dbReference type="EMBL" id="EAP87700.1"/>
    </source>
</evidence>
<dbReference type="EMBL" id="CP002046">
    <property type="protein sequence ID" value="EAP87700.1"/>
    <property type="molecule type" value="Genomic_DNA"/>
</dbReference>
<dbReference type="GO" id="GO:0005886">
    <property type="term" value="C:plasma membrane"/>
    <property type="evidence" value="ECO:0007669"/>
    <property type="project" value="UniProtKB-SubCell"/>
</dbReference>
<dbReference type="HOGENOM" id="CLU_085114_4_1_10"/>
<evidence type="ECO:0000256" key="5">
    <source>
        <dbReference type="ARBA" id="ARBA00023136"/>
    </source>
</evidence>
<dbReference type="PRINTS" id="PR00125">
    <property type="entry name" value="ATPASEDELTA"/>
</dbReference>
<dbReference type="Gene3D" id="1.10.520.20">
    <property type="entry name" value="N-terminal domain of the delta subunit of the F1F0-ATP synthase"/>
    <property type="match status" value="1"/>
</dbReference>
<evidence type="ECO:0000256" key="3">
    <source>
        <dbReference type="ARBA" id="ARBA00022781"/>
    </source>
</evidence>
<dbReference type="HAMAP" id="MF_01416">
    <property type="entry name" value="ATP_synth_delta_bact"/>
    <property type="match status" value="1"/>
</dbReference>
<keyword evidence="3 7" id="KW-0375">Hydrogen ion transport</keyword>
<reference evidence="8 9" key="1">
    <citation type="journal article" date="2010" name="J. Bacteriol.">
        <title>The complete genome sequence of Croceibacter atlanticus HTCC2559T.</title>
        <authorList>
            <person name="Oh H.M."/>
            <person name="Kang I."/>
            <person name="Ferriera S."/>
            <person name="Giovannoni S.J."/>
            <person name="Cho J.C."/>
        </authorList>
    </citation>
    <scope>NUCLEOTIDE SEQUENCE [LARGE SCALE GENOMIC DNA]</scope>
    <source>
        <strain evidence="9">ATCC BAA-628 / HTCC2559 / KCTC 12090</strain>
    </source>
</reference>
<dbReference type="eggNOG" id="COG0712">
    <property type="taxonomic scope" value="Bacteria"/>
</dbReference>
<evidence type="ECO:0000313" key="9">
    <source>
        <dbReference type="Proteomes" id="UP000002297"/>
    </source>
</evidence>
<comment type="similarity">
    <text evidence="7">Belongs to the ATPase delta chain family.</text>
</comment>
<dbReference type="GO" id="GO:0045259">
    <property type="term" value="C:proton-transporting ATP synthase complex"/>
    <property type="evidence" value="ECO:0007669"/>
    <property type="project" value="UniProtKB-KW"/>
</dbReference>
<evidence type="ECO:0000256" key="6">
    <source>
        <dbReference type="ARBA" id="ARBA00023310"/>
    </source>
</evidence>
<protein>
    <recommendedName>
        <fullName evidence="7">ATP synthase subunit delta</fullName>
    </recommendedName>
    <alternativeName>
        <fullName evidence="7">ATP synthase F(1) sector subunit delta</fullName>
    </alternativeName>
    <alternativeName>
        <fullName evidence="7">F-type ATPase subunit delta</fullName>
        <shortName evidence="7">F-ATPase subunit delta</shortName>
    </alternativeName>
</protein>
<keyword evidence="4 7" id="KW-0406">Ion transport</keyword>
<dbReference type="PANTHER" id="PTHR11910">
    <property type="entry name" value="ATP SYNTHASE DELTA CHAIN"/>
    <property type="match status" value="1"/>
</dbReference>
<accession>A3U633</accession>
<evidence type="ECO:0000256" key="4">
    <source>
        <dbReference type="ARBA" id="ARBA00023065"/>
    </source>
</evidence>
<dbReference type="InterPro" id="IPR000711">
    <property type="entry name" value="ATPase_OSCP/dsu"/>
</dbReference>
<name>A3U633_CROAH</name>
<dbReference type="STRING" id="216432.CA2559_03055"/>
<evidence type="ECO:0000256" key="7">
    <source>
        <dbReference type="HAMAP-Rule" id="MF_01416"/>
    </source>
</evidence>
<keyword evidence="5 7" id="KW-0472">Membrane</keyword>
<keyword evidence="6 7" id="KW-0066">ATP synthesis</keyword>
<keyword evidence="7" id="KW-0997">Cell inner membrane</keyword>
<comment type="subunit">
    <text evidence="7">F-type ATPases have 2 components, F(1) - the catalytic core - and F(0) - the membrane proton channel. F(1) has five subunits: alpha(3), beta(3), gamma(1), delta(1), epsilon(1). F(0) has three main subunits: a(1), b(2) and c(10-14). The alpha and beta chains form an alternating ring which encloses part of the gamma chain. F(1) is attached to F(0) by a central stalk formed by the gamma and epsilon chains, while a peripheral stalk is formed by the delta and b chains.</text>
</comment>
<dbReference type="GO" id="GO:0046933">
    <property type="term" value="F:proton-transporting ATP synthase activity, rotational mechanism"/>
    <property type="evidence" value="ECO:0007669"/>
    <property type="project" value="UniProtKB-UniRule"/>
</dbReference>
<evidence type="ECO:0000256" key="2">
    <source>
        <dbReference type="ARBA" id="ARBA00022448"/>
    </source>
</evidence>